<name>U1NAH7_9EURY</name>
<dbReference type="Pfam" id="PF01863">
    <property type="entry name" value="YgjP-like"/>
    <property type="match status" value="1"/>
</dbReference>
<dbReference type="GO" id="GO:0016787">
    <property type="term" value="F:hydrolase activity"/>
    <property type="evidence" value="ECO:0007669"/>
    <property type="project" value="UniProtKB-KW"/>
</dbReference>
<proteinExistence type="predicted"/>
<dbReference type="Gene3D" id="3.30.2010.10">
    <property type="entry name" value="Metalloproteases ('zincins'), catalytic domain"/>
    <property type="match status" value="1"/>
</dbReference>
<keyword evidence="2" id="KW-0378">Hydrolase</keyword>
<feature type="domain" description="YgjP-like metallopeptidase" evidence="1">
    <location>
        <begin position="43"/>
        <end position="151"/>
    </location>
</feature>
<dbReference type="CDD" id="cd07344">
    <property type="entry name" value="M48_yhfN_like"/>
    <property type="match status" value="1"/>
</dbReference>
<dbReference type="InterPro" id="IPR002725">
    <property type="entry name" value="YgjP-like_metallopeptidase"/>
</dbReference>
<dbReference type="HOGENOM" id="CLU_1727211_0_0_2"/>
<reference evidence="2 3" key="1">
    <citation type="journal article" date="2013" name="PLoS ONE">
        <title>Assembly-driven community genomics of a hypersaline microbial ecosystem.</title>
        <authorList>
            <person name="Podell S."/>
            <person name="Ugalde J.A."/>
            <person name="Narasingarao P."/>
            <person name="Banfield J.F."/>
            <person name="Heidelberg K.B."/>
            <person name="Allen E.E."/>
        </authorList>
    </citation>
    <scope>NUCLEOTIDE SEQUENCE [LARGE SCALE GENOMIC DNA]</scope>
    <source>
        <strain evidence="3">J07HQW2</strain>
    </source>
</reference>
<accession>U1NAH7</accession>
<dbReference type="eggNOG" id="arCOG02625">
    <property type="taxonomic scope" value="Archaea"/>
</dbReference>
<dbReference type="EMBL" id="KE356561">
    <property type="protein sequence ID" value="ERG93830.1"/>
    <property type="molecule type" value="Genomic_DNA"/>
</dbReference>
<evidence type="ECO:0000313" key="2">
    <source>
        <dbReference type="EMBL" id="ERG93830.1"/>
    </source>
</evidence>
<evidence type="ECO:0000259" key="1">
    <source>
        <dbReference type="Pfam" id="PF01863"/>
    </source>
</evidence>
<organism evidence="2 3">
    <name type="scientific">Haloquadratum walsbyi J07HQW2</name>
    <dbReference type="NCBI Taxonomy" id="1238425"/>
    <lineage>
        <taxon>Archaea</taxon>
        <taxon>Methanobacteriati</taxon>
        <taxon>Methanobacteriota</taxon>
        <taxon>Stenosarchaea group</taxon>
        <taxon>Halobacteria</taxon>
        <taxon>Halobacteriales</taxon>
        <taxon>Haloferacaceae</taxon>
        <taxon>Haloquadratum</taxon>
    </lineage>
</organism>
<dbReference type="AlphaFoldDB" id="U1NAH7"/>
<dbReference type="Proteomes" id="UP000030710">
    <property type="component" value="Unassembled WGS sequence"/>
</dbReference>
<gene>
    <name evidence="2" type="ORF">J07HQW2_00264</name>
</gene>
<evidence type="ECO:0000313" key="3">
    <source>
        <dbReference type="Proteomes" id="UP000030710"/>
    </source>
</evidence>
<protein>
    <submittedName>
        <fullName evidence="2">Putative metal-dependent hydrolase</fullName>
    </submittedName>
</protein>
<sequence length="151" mass="17380">MSPMTTSASPASPAAIFNQRTYTYSSRFCSDPNLLPVHGKYSDYRDRVPERAFEPQETFPYRGDQRVLDLQSVTEHAITDEKIILAEDGVDTTSIRDELETLFRSRARALFEDLAPMYAEQMDVEYDGLAVRNQRTRWGSCSPKQNLNFNW</sequence>